<dbReference type="Proteomes" id="UP000054549">
    <property type="component" value="Unassembled WGS sequence"/>
</dbReference>
<reference evidence="2 3" key="1">
    <citation type="submission" date="2014-04" db="EMBL/GenBank/DDBJ databases">
        <title>Evolutionary Origins and Diversification of the Mycorrhizal Mutualists.</title>
        <authorList>
            <consortium name="DOE Joint Genome Institute"/>
            <consortium name="Mycorrhizal Genomics Consortium"/>
            <person name="Kohler A."/>
            <person name="Kuo A."/>
            <person name="Nagy L.G."/>
            <person name="Floudas D."/>
            <person name="Copeland A."/>
            <person name="Barry K.W."/>
            <person name="Cichocki N."/>
            <person name="Veneault-Fourrey C."/>
            <person name="LaButti K."/>
            <person name="Lindquist E.A."/>
            <person name="Lipzen A."/>
            <person name="Lundell T."/>
            <person name="Morin E."/>
            <person name="Murat C."/>
            <person name="Riley R."/>
            <person name="Ohm R."/>
            <person name="Sun H."/>
            <person name="Tunlid A."/>
            <person name="Henrissat B."/>
            <person name="Grigoriev I.V."/>
            <person name="Hibbett D.S."/>
            <person name="Martin F."/>
        </authorList>
    </citation>
    <scope>NUCLEOTIDE SEQUENCE [LARGE SCALE GENOMIC DNA]</scope>
    <source>
        <strain evidence="2 3">Koide BX008</strain>
    </source>
</reference>
<keyword evidence="3" id="KW-1185">Reference proteome</keyword>
<evidence type="ECO:0000313" key="3">
    <source>
        <dbReference type="Proteomes" id="UP000054549"/>
    </source>
</evidence>
<dbReference type="HOGENOM" id="CLU_1586053_0_0_1"/>
<accession>A0A0C2X872</accession>
<proteinExistence type="predicted"/>
<evidence type="ECO:0000313" key="2">
    <source>
        <dbReference type="EMBL" id="KIL70532.1"/>
    </source>
</evidence>
<feature type="compositionally biased region" description="Polar residues" evidence="1">
    <location>
        <begin position="1"/>
        <end position="10"/>
    </location>
</feature>
<feature type="region of interest" description="Disordered" evidence="1">
    <location>
        <begin position="1"/>
        <end position="28"/>
    </location>
</feature>
<dbReference type="EMBL" id="KN818224">
    <property type="protein sequence ID" value="KIL70532.1"/>
    <property type="molecule type" value="Genomic_DNA"/>
</dbReference>
<gene>
    <name evidence="2" type="ORF">M378DRAFT_7348</name>
</gene>
<sequence length="168" mass="18734">MLSTVITQKQVEVGPDKPRSSVASSMHQHPLSIPLSYLEHTDAGRTASQQHHRPTNLAELNISAYNNLTQEEEGTLTSSPDWPRQQPYHIDNPKPYTPYQSMILAANPRLRFPPQIHWFSERASNVGVSVFPMRSALLHTAAGQPTSNAANGKFPPAHLYHKLHGFVI</sequence>
<name>A0A0C2X872_AMAMK</name>
<evidence type="ECO:0000256" key="1">
    <source>
        <dbReference type="SAM" id="MobiDB-lite"/>
    </source>
</evidence>
<dbReference type="InParanoid" id="A0A0C2X872"/>
<organism evidence="2 3">
    <name type="scientific">Amanita muscaria (strain Koide BX008)</name>
    <dbReference type="NCBI Taxonomy" id="946122"/>
    <lineage>
        <taxon>Eukaryota</taxon>
        <taxon>Fungi</taxon>
        <taxon>Dikarya</taxon>
        <taxon>Basidiomycota</taxon>
        <taxon>Agaricomycotina</taxon>
        <taxon>Agaricomycetes</taxon>
        <taxon>Agaricomycetidae</taxon>
        <taxon>Agaricales</taxon>
        <taxon>Pluteineae</taxon>
        <taxon>Amanitaceae</taxon>
        <taxon>Amanita</taxon>
    </lineage>
</organism>
<dbReference type="AlphaFoldDB" id="A0A0C2X872"/>
<protein>
    <submittedName>
        <fullName evidence="2">Uncharacterized protein</fullName>
    </submittedName>
</protein>